<dbReference type="SUPFAM" id="SSF53335">
    <property type="entry name" value="S-adenosyl-L-methionine-dependent methyltransferases"/>
    <property type="match status" value="1"/>
</dbReference>
<dbReference type="Proteomes" id="UP001154265">
    <property type="component" value="Unassembled WGS sequence"/>
</dbReference>
<reference evidence="2" key="2">
    <citation type="submission" date="2022-01" db="EMBL/GenBank/DDBJ databases">
        <authorList>
            <person name="Zivanovic Y."/>
            <person name="Moreira D."/>
            <person name="Lopez-Garcia P."/>
        </authorList>
    </citation>
    <scope>NUCLEOTIDE SEQUENCE</scope>
    <source>
        <strain evidence="2">G9</strain>
    </source>
</reference>
<evidence type="ECO:0000259" key="1">
    <source>
        <dbReference type="Pfam" id="PF05430"/>
    </source>
</evidence>
<dbReference type="EMBL" id="JAKKUT010000002">
    <property type="protein sequence ID" value="MDG2991433.1"/>
    <property type="molecule type" value="Genomic_DNA"/>
</dbReference>
<dbReference type="PANTHER" id="PTHR39963:SF1">
    <property type="entry name" value="MNMC-LIKE METHYLTRANSFERASE DOMAIN-CONTAINING PROTEIN"/>
    <property type="match status" value="1"/>
</dbReference>
<reference evidence="2" key="1">
    <citation type="journal article" date="2022" name="Genome Biol. Evol.">
        <title>A New Gene Family Diagnostic for Intracellular Biomineralization of Amorphous Ca Carbonates by Cyanobacteria.</title>
        <authorList>
            <person name="Benzerara K."/>
            <person name="Duprat E."/>
            <person name="Bitard-Feildel T."/>
            <person name="Caumes G."/>
            <person name="Cassier-Chauvat C."/>
            <person name="Chauvat F."/>
            <person name="Dezi M."/>
            <person name="Diop S.I."/>
            <person name="Gaschignard G."/>
            <person name="Gorgen S."/>
            <person name="Gugger M."/>
            <person name="Lopez-Garcia P."/>
            <person name="Millet M."/>
            <person name="Skouri-Panet F."/>
            <person name="Moreira D."/>
            <person name="Callebaut I."/>
        </authorList>
    </citation>
    <scope>NUCLEOTIDE SEQUENCE</scope>
    <source>
        <strain evidence="2">G9</strain>
    </source>
</reference>
<dbReference type="PANTHER" id="PTHR39963">
    <property type="entry name" value="SLL0983 PROTEIN"/>
    <property type="match status" value="1"/>
</dbReference>
<gene>
    <name evidence="2" type="ORF">L3556_10900</name>
</gene>
<dbReference type="Gene3D" id="3.40.50.150">
    <property type="entry name" value="Vaccinia Virus protein VP39"/>
    <property type="match status" value="1"/>
</dbReference>
<dbReference type="RefSeq" id="WP_277867301.1">
    <property type="nucleotide sequence ID" value="NZ_JAKKUT010000002.1"/>
</dbReference>
<accession>A0ABT6F0V2</accession>
<keyword evidence="3" id="KW-1185">Reference proteome</keyword>
<evidence type="ECO:0000313" key="3">
    <source>
        <dbReference type="Proteomes" id="UP001154265"/>
    </source>
</evidence>
<dbReference type="InterPro" id="IPR029063">
    <property type="entry name" value="SAM-dependent_MTases_sf"/>
</dbReference>
<dbReference type="InterPro" id="IPR008471">
    <property type="entry name" value="MnmC-like_methylTransf"/>
</dbReference>
<organism evidence="2 3">
    <name type="scientific">Candidatus Synechococcus calcipolaris G9</name>
    <dbReference type="NCBI Taxonomy" id="1497997"/>
    <lineage>
        <taxon>Bacteria</taxon>
        <taxon>Bacillati</taxon>
        <taxon>Cyanobacteriota</taxon>
        <taxon>Cyanophyceae</taxon>
        <taxon>Synechococcales</taxon>
        <taxon>Synechococcaceae</taxon>
        <taxon>Synechococcus</taxon>
    </lineage>
</organism>
<proteinExistence type="predicted"/>
<feature type="domain" description="MnmC-like methyltransferase" evidence="1">
    <location>
        <begin position="152"/>
        <end position="254"/>
    </location>
</feature>
<protein>
    <recommendedName>
        <fullName evidence="1">MnmC-like methyltransferase domain-containing protein</fullName>
    </recommendedName>
</protein>
<sequence length="316" mass="34635">MVDFNWLTLSLVYGLSPEFSMPHSCPIPPDSPSSVILQRTGDGSLTFYSADFGEAFHSHYGAKQEAEEKFVGPTGLKERGAAGKPLHILDICYGLGHNTAAALTTIWDSNRHCPVNWVGLELNPMIPHQALATGAMAIWPLEIQHICHALAEKHHYGDRRFQGQLLLGDARQTLQSVIQSGFLADAIFLDPFSPPRCPQLWTVEFLNGVSQCLAPEGSLATYSAAAAGRAALGLAGLTLGSTPPVGRKSPGTLARWRSVPIPLTEAEQAYLHTRAGIPYRDPFLKDSAAIILQRRHQEQQRSPLISGSQWRKRFRQ</sequence>
<comment type="caution">
    <text evidence="2">The sequence shown here is derived from an EMBL/GenBank/DDBJ whole genome shotgun (WGS) entry which is preliminary data.</text>
</comment>
<name>A0ABT6F0V2_9SYNE</name>
<dbReference type="Pfam" id="PF05430">
    <property type="entry name" value="Methyltransf_30"/>
    <property type="match status" value="1"/>
</dbReference>
<evidence type="ECO:0000313" key="2">
    <source>
        <dbReference type="EMBL" id="MDG2991433.1"/>
    </source>
</evidence>